<dbReference type="STRING" id="1250231.SAMN04488552_1698"/>
<dbReference type="AlphaFoldDB" id="A0A1H1NF07"/>
<name>A0A1H1NF07_9FLAO</name>
<evidence type="ECO:0000313" key="2">
    <source>
        <dbReference type="EMBL" id="SDR97563.1"/>
    </source>
</evidence>
<keyword evidence="3" id="KW-1185">Reference proteome</keyword>
<organism evidence="2 3">
    <name type="scientific">Christiangramia echinicola</name>
    <dbReference type="NCBI Taxonomy" id="279359"/>
    <lineage>
        <taxon>Bacteria</taxon>
        <taxon>Pseudomonadati</taxon>
        <taxon>Bacteroidota</taxon>
        <taxon>Flavobacteriia</taxon>
        <taxon>Flavobacteriales</taxon>
        <taxon>Flavobacteriaceae</taxon>
        <taxon>Christiangramia</taxon>
    </lineage>
</organism>
<dbReference type="PROSITE" id="PS51257">
    <property type="entry name" value="PROKAR_LIPOPROTEIN"/>
    <property type="match status" value="1"/>
</dbReference>
<proteinExistence type="predicted"/>
<evidence type="ECO:0000313" key="3">
    <source>
        <dbReference type="Proteomes" id="UP000198858"/>
    </source>
</evidence>
<evidence type="ECO:0008006" key="4">
    <source>
        <dbReference type="Google" id="ProtNLM"/>
    </source>
</evidence>
<reference evidence="2 3" key="1">
    <citation type="submission" date="2016-10" db="EMBL/GenBank/DDBJ databases">
        <authorList>
            <person name="Varghese N."/>
            <person name="Submissions S."/>
        </authorList>
    </citation>
    <scope>NUCLEOTIDE SEQUENCE [LARGE SCALE GENOMIC DNA]</scope>
    <source>
        <strain evidence="2 3">Mar_2010_102</strain>
    </source>
</reference>
<dbReference type="Proteomes" id="UP000198858">
    <property type="component" value="Chromosome I"/>
</dbReference>
<accession>A0A1H1NF07</accession>
<gene>
    <name evidence="2" type="ORF">SAMN04488552_1698</name>
</gene>
<keyword evidence="1" id="KW-0732">Signal</keyword>
<dbReference type="EMBL" id="LT629745">
    <property type="protein sequence ID" value="SDR97563.1"/>
    <property type="molecule type" value="Genomic_DNA"/>
</dbReference>
<protein>
    <recommendedName>
        <fullName evidence="4">Lipoprotein</fullName>
    </recommendedName>
</protein>
<evidence type="ECO:0000256" key="1">
    <source>
        <dbReference type="SAM" id="SignalP"/>
    </source>
</evidence>
<dbReference type="RefSeq" id="WP_089662030.1">
    <property type="nucleotide sequence ID" value="NZ_LT629745.1"/>
</dbReference>
<feature type="signal peptide" evidence="1">
    <location>
        <begin position="1"/>
        <end position="21"/>
    </location>
</feature>
<sequence length="193" mass="21593">MRKIILIVAVSLMAACNSAKKGTSNSTSKYTVENLGRMDAEDLMKNYPDASLEEGTDMFEEGTDERPYTILYPGTENELHITWQDKDRTEVHDLRYSKSGKWRSETGINVGTTYDELVKMNGKDISVYGFGWDYSGAVDWNGGKLEKSGLRVFLTPGNKPENKFYGDKIINATPEEIEALDLKVGAIVINYAI</sequence>
<feature type="chain" id="PRO_5009255448" description="Lipoprotein" evidence="1">
    <location>
        <begin position="22"/>
        <end position="193"/>
    </location>
</feature>